<dbReference type="Pfam" id="PF06935">
    <property type="entry name" value="DUF1284"/>
    <property type="match status" value="1"/>
</dbReference>
<accession>A0A4V1A3H7</accession>
<organism evidence="1 2">
    <name type="scientific">Roseitalea porphyridii</name>
    <dbReference type="NCBI Taxonomy" id="1852022"/>
    <lineage>
        <taxon>Bacteria</taxon>
        <taxon>Pseudomonadati</taxon>
        <taxon>Pseudomonadota</taxon>
        <taxon>Alphaproteobacteria</taxon>
        <taxon>Hyphomicrobiales</taxon>
        <taxon>Ahrensiaceae</taxon>
        <taxon>Roseitalea</taxon>
    </lineage>
</organism>
<dbReference type="AlphaFoldDB" id="A0A4V1A3H7"/>
<keyword evidence="2" id="KW-1185">Reference proteome</keyword>
<gene>
    <name evidence="1" type="ORF">E0E05_00250</name>
</gene>
<dbReference type="OrthoDB" id="6195504at2"/>
<evidence type="ECO:0000313" key="1">
    <source>
        <dbReference type="EMBL" id="QBK29158.1"/>
    </source>
</evidence>
<reference evidence="1 2" key="1">
    <citation type="journal article" date="2017" name="Int. J. Syst. Evol. Microbiol.">
        <title>Roseitalea porphyridii gen. nov., sp. nov., isolated from a red alga, and reclassification of Hoeflea suaedae Chung et al. 2013 as Pseudohoeflea suaedae gen. nov., comb. nov.</title>
        <authorList>
            <person name="Hyeon J.W."/>
            <person name="Jeong S.E."/>
            <person name="Baek K."/>
            <person name="Jeon C.O."/>
        </authorList>
    </citation>
    <scope>NUCLEOTIDE SEQUENCE [LARGE SCALE GENOMIC DNA]</scope>
    <source>
        <strain evidence="1 2">MA7-20</strain>
    </source>
</reference>
<dbReference type="KEGG" id="rpod:E0E05_00250"/>
<dbReference type="Proteomes" id="UP000293719">
    <property type="component" value="Chromosome"/>
</dbReference>
<name>A0A4V1A3H7_9HYPH</name>
<protein>
    <submittedName>
        <fullName evidence="1">DUF1284 domain-containing protein</fullName>
    </submittedName>
</protein>
<dbReference type="InterPro" id="IPR009702">
    <property type="entry name" value="DUF1284"/>
</dbReference>
<dbReference type="EMBL" id="CP036532">
    <property type="protein sequence ID" value="QBK29158.1"/>
    <property type="molecule type" value="Genomic_DNA"/>
</dbReference>
<proteinExistence type="predicted"/>
<sequence>MVRLRAHHLLCLLTYVGKGYSEAFVRRADALAARLSAGEPALIVEGPDDMCAPLLNDAQAHCFKARPAARDRRAAADVAALLGRPVAPGDTISFDASTLDRLRRAFAEETTRAACQGCPWQALCTSIAGNGYRNARISSERPAG</sequence>
<dbReference type="GeneID" id="90765709"/>
<dbReference type="RefSeq" id="WP_131614861.1">
    <property type="nucleotide sequence ID" value="NZ_CP036532.1"/>
</dbReference>
<evidence type="ECO:0000313" key="2">
    <source>
        <dbReference type="Proteomes" id="UP000293719"/>
    </source>
</evidence>